<proteinExistence type="predicted"/>
<dbReference type="EMBL" id="PYSW02000034">
    <property type="protein sequence ID" value="KAG2378337.1"/>
    <property type="molecule type" value="Genomic_DNA"/>
</dbReference>
<dbReference type="GeneID" id="68100934"/>
<evidence type="ECO:0000313" key="2">
    <source>
        <dbReference type="Proteomes" id="UP000816034"/>
    </source>
</evidence>
<dbReference type="RefSeq" id="XP_044545599.1">
    <property type="nucleotide sequence ID" value="XM_044698561.1"/>
</dbReference>
<sequence>MKRGFDEHIGSNSSSTTSLVAKTTSLSNVKRKKTHLSLPSFCRKDSIKDLGRLRVASRIMKALTEQKPMDRLETIFSILKYIPDDQFANLGKELDMKNFHQVNLLDYLKTVQRLDDCWFNDDSDAASLLPIKTVQVLSKKEFFTKLLTDLLKRSDDFDYVPTQSIKLFMKTESSKPLYDTLYKLTRSDLDESTKQSLIQFYSQYPRLLFLLPCTKILNGGVVYVSKIIDEDDVMRKSFKELQVTCPRIDDYLNYLSKYPSSH</sequence>
<dbReference type="AlphaFoldDB" id="A0AA88GF75"/>
<name>A0AA88GF75_NAELO</name>
<keyword evidence="2" id="KW-1185">Reference proteome</keyword>
<protein>
    <submittedName>
        <fullName evidence="1">Uncharacterized protein</fullName>
    </submittedName>
</protein>
<dbReference type="Proteomes" id="UP000816034">
    <property type="component" value="Unassembled WGS sequence"/>
</dbReference>
<accession>A0AA88GF75</accession>
<evidence type="ECO:0000313" key="1">
    <source>
        <dbReference type="EMBL" id="KAG2378337.1"/>
    </source>
</evidence>
<gene>
    <name evidence="1" type="ORF">C9374_008480</name>
</gene>
<reference evidence="1 2" key="1">
    <citation type="journal article" date="2018" name="BMC Genomics">
        <title>The genome of Naegleria lovaniensis, the basis for a comparative approach to unravel pathogenicity factors of the human pathogenic amoeba N. fowleri.</title>
        <authorList>
            <person name="Liechti N."/>
            <person name="Schurch N."/>
            <person name="Bruggmann R."/>
            <person name="Wittwer M."/>
        </authorList>
    </citation>
    <scope>NUCLEOTIDE SEQUENCE [LARGE SCALE GENOMIC DNA]</scope>
    <source>
        <strain evidence="1 2">ATCC 30569</strain>
    </source>
</reference>
<organism evidence="1 2">
    <name type="scientific">Naegleria lovaniensis</name>
    <name type="common">Amoeba</name>
    <dbReference type="NCBI Taxonomy" id="51637"/>
    <lineage>
        <taxon>Eukaryota</taxon>
        <taxon>Discoba</taxon>
        <taxon>Heterolobosea</taxon>
        <taxon>Tetramitia</taxon>
        <taxon>Eutetramitia</taxon>
        <taxon>Vahlkampfiidae</taxon>
        <taxon>Naegleria</taxon>
    </lineage>
</organism>
<comment type="caution">
    <text evidence="1">The sequence shown here is derived from an EMBL/GenBank/DDBJ whole genome shotgun (WGS) entry which is preliminary data.</text>
</comment>